<protein>
    <submittedName>
        <fullName evidence="2">Endoribonuclease L-PSP</fullName>
    </submittedName>
</protein>
<evidence type="ECO:0000313" key="3">
    <source>
        <dbReference type="Proteomes" id="UP000334340"/>
    </source>
</evidence>
<dbReference type="EMBL" id="CABIKM010000001">
    <property type="protein sequence ID" value="VUZ83796.1"/>
    <property type="molecule type" value="Genomic_DNA"/>
</dbReference>
<dbReference type="PROSITE" id="PS01094">
    <property type="entry name" value="UPF0076"/>
    <property type="match status" value="1"/>
</dbReference>
<reference evidence="2 3" key="1">
    <citation type="submission" date="2019-07" db="EMBL/GenBank/DDBJ databases">
        <authorList>
            <person name="Cremers G."/>
        </authorList>
    </citation>
    <scope>NUCLEOTIDE SEQUENCE [LARGE SCALE GENOMIC DNA]</scope>
</reference>
<dbReference type="CDD" id="cd00448">
    <property type="entry name" value="YjgF_YER057c_UK114_family"/>
    <property type="match status" value="1"/>
</dbReference>
<dbReference type="GO" id="GO:0005829">
    <property type="term" value="C:cytosol"/>
    <property type="evidence" value="ECO:0007669"/>
    <property type="project" value="TreeGrafter"/>
</dbReference>
<keyword evidence="3" id="KW-1185">Reference proteome</keyword>
<dbReference type="SUPFAM" id="SSF55298">
    <property type="entry name" value="YjgF-like"/>
    <property type="match status" value="1"/>
</dbReference>
<accession>A0A564ZF59</accession>
<dbReference type="InterPro" id="IPR006056">
    <property type="entry name" value="RidA"/>
</dbReference>
<dbReference type="PANTHER" id="PTHR11803:SF39">
    <property type="entry name" value="2-IMINOBUTANOATE_2-IMINOPROPANOATE DEAMINASE"/>
    <property type="match status" value="1"/>
</dbReference>
<evidence type="ECO:0000313" key="2">
    <source>
        <dbReference type="EMBL" id="VUZ83796.1"/>
    </source>
</evidence>
<dbReference type="NCBIfam" id="TIGR00004">
    <property type="entry name" value="Rid family detoxifying hydrolase"/>
    <property type="match status" value="1"/>
</dbReference>
<dbReference type="InterPro" id="IPR019897">
    <property type="entry name" value="RidA_CS"/>
</dbReference>
<dbReference type="Pfam" id="PF01042">
    <property type="entry name" value="Ribonuc_L-PSP"/>
    <property type="match status" value="1"/>
</dbReference>
<organism evidence="2 3">
    <name type="scientific">Candidatus Methylomirabilis lanthanidiphila</name>
    <dbReference type="NCBI Taxonomy" id="2211376"/>
    <lineage>
        <taxon>Bacteria</taxon>
        <taxon>Candidatus Methylomirabilota</taxon>
        <taxon>Candidatus Methylomirabilia</taxon>
        <taxon>Candidatus Methylomirabilales</taxon>
        <taxon>Candidatus Methylomirabilaceae</taxon>
        <taxon>Candidatus Methylomirabilis</taxon>
    </lineage>
</organism>
<dbReference type="Proteomes" id="UP000334340">
    <property type="component" value="Unassembled WGS sequence"/>
</dbReference>
<dbReference type="InterPro" id="IPR035959">
    <property type="entry name" value="RutC-like_sf"/>
</dbReference>
<comment type="similarity">
    <text evidence="1">Belongs to the RutC family.</text>
</comment>
<dbReference type="PANTHER" id="PTHR11803">
    <property type="entry name" value="2-IMINOBUTANOATE/2-IMINOPROPANOATE DEAMINASE RIDA"/>
    <property type="match status" value="1"/>
</dbReference>
<name>A0A564ZF59_9BACT</name>
<gene>
    <name evidence="2" type="ORF">MELA_00154</name>
</gene>
<sequence length="127" mass="13401">MPREAITTEKAPQAIGPYEQAIKCNGLLFTSGQIALDPATGTLIDGDISAQTRQVLDNLKAVLEAGGSSLKHVIKATVYLTDLNNFAKMNEVYAEYLGEVKPARSTVGVATLPRGAGVEIDLVATTL</sequence>
<dbReference type="GO" id="GO:0019239">
    <property type="term" value="F:deaminase activity"/>
    <property type="evidence" value="ECO:0007669"/>
    <property type="project" value="TreeGrafter"/>
</dbReference>
<dbReference type="InterPro" id="IPR006175">
    <property type="entry name" value="YjgF/YER057c/UK114"/>
</dbReference>
<dbReference type="Gene3D" id="3.30.1330.40">
    <property type="entry name" value="RutC-like"/>
    <property type="match status" value="1"/>
</dbReference>
<proteinExistence type="inferred from homology"/>
<dbReference type="FunFam" id="3.30.1330.40:FF:000001">
    <property type="entry name" value="L-PSP family endoribonuclease"/>
    <property type="match status" value="1"/>
</dbReference>
<dbReference type="AlphaFoldDB" id="A0A564ZF59"/>
<evidence type="ECO:0000256" key="1">
    <source>
        <dbReference type="ARBA" id="ARBA00010552"/>
    </source>
</evidence>